<feature type="coiled-coil region" evidence="1">
    <location>
        <begin position="446"/>
        <end position="509"/>
    </location>
</feature>
<proteinExistence type="predicted"/>
<evidence type="ECO:0000256" key="2">
    <source>
        <dbReference type="SAM" id="MobiDB-lite"/>
    </source>
</evidence>
<accession>A0A9P6KIB6</accession>
<feature type="region of interest" description="Disordered" evidence="2">
    <location>
        <begin position="1099"/>
        <end position="1122"/>
    </location>
</feature>
<comment type="caution">
    <text evidence="3">The sequence shown here is derived from an EMBL/GenBank/DDBJ whole genome shotgun (WGS) entry which is preliminary data.</text>
</comment>
<dbReference type="Proteomes" id="UP000780801">
    <property type="component" value="Unassembled WGS sequence"/>
</dbReference>
<feature type="compositionally biased region" description="Polar residues" evidence="2">
    <location>
        <begin position="835"/>
        <end position="845"/>
    </location>
</feature>
<keyword evidence="4" id="KW-1185">Reference proteome</keyword>
<evidence type="ECO:0000313" key="4">
    <source>
        <dbReference type="Proteomes" id="UP000780801"/>
    </source>
</evidence>
<name>A0A9P6KIB6_9FUNG</name>
<evidence type="ECO:0000256" key="1">
    <source>
        <dbReference type="SAM" id="Coils"/>
    </source>
</evidence>
<feature type="compositionally biased region" description="Low complexity" evidence="2">
    <location>
        <begin position="873"/>
        <end position="894"/>
    </location>
</feature>
<organism evidence="3 4">
    <name type="scientific">Lunasporangiospora selenospora</name>
    <dbReference type="NCBI Taxonomy" id="979761"/>
    <lineage>
        <taxon>Eukaryota</taxon>
        <taxon>Fungi</taxon>
        <taxon>Fungi incertae sedis</taxon>
        <taxon>Mucoromycota</taxon>
        <taxon>Mortierellomycotina</taxon>
        <taxon>Mortierellomycetes</taxon>
        <taxon>Mortierellales</taxon>
        <taxon>Mortierellaceae</taxon>
        <taxon>Lunasporangiospora</taxon>
    </lineage>
</organism>
<protein>
    <submittedName>
        <fullName evidence="3">Uncharacterized protein</fullName>
    </submittedName>
</protein>
<gene>
    <name evidence="3" type="ORF">BGW38_010177</name>
</gene>
<keyword evidence="1" id="KW-0175">Coiled coil</keyword>
<feature type="region of interest" description="Disordered" evidence="2">
    <location>
        <begin position="835"/>
        <end position="894"/>
    </location>
</feature>
<feature type="compositionally biased region" description="Basic residues" evidence="2">
    <location>
        <begin position="1113"/>
        <end position="1122"/>
    </location>
</feature>
<reference evidence="3" key="1">
    <citation type="journal article" date="2020" name="Fungal Divers.">
        <title>Resolving the Mortierellaceae phylogeny through synthesis of multi-gene phylogenetics and phylogenomics.</title>
        <authorList>
            <person name="Vandepol N."/>
            <person name="Liber J."/>
            <person name="Desiro A."/>
            <person name="Na H."/>
            <person name="Kennedy M."/>
            <person name="Barry K."/>
            <person name="Grigoriev I.V."/>
            <person name="Miller A.N."/>
            <person name="O'Donnell K."/>
            <person name="Stajich J.E."/>
            <person name="Bonito G."/>
        </authorList>
    </citation>
    <scope>NUCLEOTIDE SEQUENCE</scope>
    <source>
        <strain evidence="3">KOD1015</strain>
    </source>
</reference>
<evidence type="ECO:0000313" key="3">
    <source>
        <dbReference type="EMBL" id="KAF9586046.1"/>
    </source>
</evidence>
<dbReference type="OrthoDB" id="2424936at2759"/>
<sequence length="1122" mass="125185">MAFPAPQLFQSQDTGVELIIEHHNTDSNTSRHDSRPPVAMMTKSALKTGGRVRCHWGIFSTAISTLIATELQKMIEDGKEDYHQDIVYLFSQNHLSKIVTQFSGRTVAKAVSPSSGLTAAENSPIISPKDSADHPHWSNLSFYCPVNLKNAHCSRQKMAIAADVRRRNMLDQQELEEWDEQELSDLDEEYELKMLELDTSQDQLMDVDAPSILANPTPADTKVTEPDRKRLASADYSLEHVRESAFEDKDFTDKELSVVMSIVNCLRPYVPRRYKAPDEENYRQYTRYNALDAPLILISNAILGLLGHKAYTRKICPHMATGRLHGLLLGAPQLFEPLCNKKPCHFDIFDVRDQPLTNGKDVTSPESNKARVFKSFIDWHKLEKTCAEGNRMVYINKGMVQLPGPQMSAGTRQPVVSAYENKIKATRGTADTGRWKRASLQCGLTKEEVKAKIDAAKVACNDLKNTMDDPRKVVRTLRRRCTVSIRHQLRIEEQKLKKLEDAYAQAKKGLNFWSRMLTGAKRRTRVVATWAEDPGLVKMSENLSVTIPEIQAAVNRFHVLESLEDSDVDLPLPQPRTQEEKKQIRMEARALKLPDTITITARQLNEVSRTRKLVQVRQDLLKHKKNEHVKQALDSISTADASFANASTISAVDTAQSARVSVTAPLRDFNQTRSLIKAKKTLPIFSRRVQAALCSTVRRQAAERVIQSLPPQAHGVASVDKDSGYCSRCCRFEFQKNSSTRFCHPDYCTKTQPDVRYVGFVGAVGSAVGSRLGGHAHRGGKKIRAEHRQHGVIGSIWNRLREFFTSGDAASFSGIDQIADIQTLAQRFQAEPSIEDNQPALSQANKAPELAASSTSSTSVPIPASSAQTPKFGTASGSGSSGSSGSSSSSTGTLSQRGIVAMKAEFNRNFTSFRGEAWKLSSGACLDDIVAETVLEDVLVKQERTNLVNTNEQNYLRCFDKEPAKIKEMLAQGWHHVNEEDDQLPDEAFREAAHIALLHLHVVYRSTQFRLPEAASESFYLQTLWRFLNALVLCDEMLSFRPAEAHSQASALRKNRDRRLEGSAKQAVGREVDGLVVANKTLLELCVLEAARKDRGPNGYQGPIGYAKTGKSTQRHSRRHLC</sequence>
<dbReference type="AlphaFoldDB" id="A0A9P6KIB6"/>
<feature type="compositionally biased region" description="Polar residues" evidence="2">
    <location>
        <begin position="852"/>
        <end position="871"/>
    </location>
</feature>
<dbReference type="EMBL" id="JAABOA010000080">
    <property type="protein sequence ID" value="KAF9586046.1"/>
    <property type="molecule type" value="Genomic_DNA"/>
</dbReference>